<dbReference type="HOGENOM" id="CLU_026621_4_0_5"/>
<name>J0W6B2_RHILT</name>
<evidence type="ECO:0000313" key="4">
    <source>
        <dbReference type="Proteomes" id="UP000005732"/>
    </source>
</evidence>
<dbReference type="Gene3D" id="3.60.21.10">
    <property type="match status" value="1"/>
</dbReference>
<dbReference type="EMBL" id="JH719395">
    <property type="protein sequence ID" value="EJC80688.1"/>
    <property type="molecule type" value="Genomic_DNA"/>
</dbReference>
<dbReference type="Pfam" id="PF00149">
    <property type="entry name" value="Metallophos"/>
    <property type="match status" value="1"/>
</dbReference>
<keyword evidence="3" id="KW-0540">Nuclease</keyword>
<dbReference type="Proteomes" id="UP000005732">
    <property type="component" value="Unassembled WGS sequence"/>
</dbReference>
<dbReference type="InterPro" id="IPR029052">
    <property type="entry name" value="Metallo-depent_PP-like"/>
</dbReference>
<dbReference type="GO" id="GO:0004527">
    <property type="term" value="F:exonuclease activity"/>
    <property type="evidence" value="ECO:0007669"/>
    <property type="project" value="UniProtKB-KW"/>
</dbReference>
<dbReference type="PANTHER" id="PTHR30337:SF7">
    <property type="entry name" value="PHOSPHOESTERASE"/>
    <property type="match status" value="1"/>
</dbReference>
<dbReference type="SUPFAM" id="SSF56300">
    <property type="entry name" value="Metallo-dependent phosphatases"/>
    <property type="match status" value="1"/>
</dbReference>
<organism evidence="3 4">
    <name type="scientific">Rhizobium leguminosarum bv. trifolii WSM2297</name>
    <dbReference type="NCBI Taxonomy" id="754762"/>
    <lineage>
        <taxon>Bacteria</taxon>
        <taxon>Pseudomonadati</taxon>
        <taxon>Pseudomonadota</taxon>
        <taxon>Alphaproteobacteria</taxon>
        <taxon>Hyphomicrobiales</taxon>
        <taxon>Rhizobiaceae</taxon>
        <taxon>Rhizobium/Agrobacterium group</taxon>
        <taxon>Rhizobium</taxon>
    </lineage>
</organism>
<gene>
    <name evidence="3" type="ORF">Rleg4DRAFT_2325</name>
</gene>
<keyword evidence="1" id="KW-0378">Hydrolase</keyword>
<dbReference type="InterPro" id="IPR004843">
    <property type="entry name" value="Calcineurin-like_PHP"/>
</dbReference>
<sequence>MVALKWTFKATDRRCVVTSFRFIHAADLHLGSPFKGLSVKDEQLAALFSRATRQALALLVTRSVELAVDFVVIAGDVYDGDWKDNKVGLFFNREMARLQRAGIPVYLLRGNHDAASVITKTITLPDNVHEFSTSKPATFLIEEKKVALHGQGFTDRAAYENLAIGYPSAMAGWFNIGVLHTSMTGREGHEAYAPCSVDDLRSRAYDYWALGHVHEFEIVASDPLVVFPGNLQGRSIREQGARGAVLVTVDDGIATVDRLIVDNARFISIGIDVTEGDLEVDVLKRIEDEVTRLSAEFDGKPIAARIRISGICAFYDDLARDRAQWLDEVLAACQRAYSDIWIEKLELRLSPAVTVAETPFAGVELLKALEVHGDDAIHVDEILMEILPKMPGGLATNDSPLGASNVELLKEARELLLARMAAAG</sequence>
<reference evidence="3 4" key="1">
    <citation type="submission" date="2012-02" db="EMBL/GenBank/DDBJ databases">
        <title>Improved High-Quality Draft Sequence of Rhizobium leguminosarum bv. trifolii WSM2297.</title>
        <authorList>
            <consortium name="US DOE Joint Genome Institute"/>
            <person name="Lucas S."/>
            <person name="Han J."/>
            <person name="Lapidus A."/>
            <person name="Cheng J.-F."/>
            <person name="Goodwin L."/>
            <person name="Pitluck S."/>
            <person name="Peters L."/>
            <person name="Ovchinnikova G."/>
            <person name="Zhang X."/>
            <person name="Detter J.C."/>
            <person name="Han C."/>
            <person name="Tapia R."/>
            <person name="Land M."/>
            <person name="Hauser L."/>
            <person name="Kyrpides N."/>
            <person name="Ivanova N."/>
            <person name="Pagani I."/>
            <person name="Brau L."/>
            <person name="Yates R."/>
            <person name="O'Hara G."/>
            <person name="Rui T."/>
            <person name="Howieson J."/>
            <person name="Reeve W."/>
            <person name="Woyke T."/>
        </authorList>
    </citation>
    <scope>NUCLEOTIDE SEQUENCE [LARGE SCALE GENOMIC DNA]</scope>
    <source>
        <strain evidence="3 4">WSM2297</strain>
    </source>
</reference>
<proteinExistence type="predicted"/>
<dbReference type="InterPro" id="IPR050535">
    <property type="entry name" value="DNA_Repair-Maintenance_Comp"/>
</dbReference>
<protein>
    <submittedName>
        <fullName evidence="3">DNA repair exonuclease</fullName>
    </submittedName>
</protein>
<feature type="domain" description="Calcineurin-like phosphoesterase" evidence="2">
    <location>
        <begin position="20"/>
        <end position="215"/>
    </location>
</feature>
<dbReference type="PIRSF" id="PIRSF033091">
    <property type="entry name" value="Pesterase_YhaO"/>
    <property type="match status" value="1"/>
</dbReference>
<keyword evidence="3" id="KW-0269">Exonuclease</keyword>
<dbReference type="AlphaFoldDB" id="J0W6B2"/>
<dbReference type="CDD" id="cd00840">
    <property type="entry name" value="MPP_Mre11_N"/>
    <property type="match status" value="1"/>
</dbReference>
<accession>J0W6B2</accession>
<dbReference type="InterPro" id="IPR041796">
    <property type="entry name" value="Mre11_N"/>
</dbReference>
<dbReference type="InterPro" id="IPR014576">
    <property type="entry name" value="Pesterase_YhaO"/>
</dbReference>
<evidence type="ECO:0000313" key="3">
    <source>
        <dbReference type="EMBL" id="EJC80688.1"/>
    </source>
</evidence>
<evidence type="ECO:0000256" key="1">
    <source>
        <dbReference type="ARBA" id="ARBA00022801"/>
    </source>
</evidence>
<evidence type="ECO:0000259" key="2">
    <source>
        <dbReference type="Pfam" id="PF00149"/>
    </source>
</evidence>
<dbReference type="PANTHER" id="PTHR30337">
    <property type="entry name" value="COMPONENT OF ATP-DEPENDENT DSDNA EXONUCLEASE"/>
    <property type="match status" value="1"/>
</dbReference>